<organism evidence="1 2">
    <name type="scientific">Wickerhamomyces ciferrii (strain ATCC 14091 / BCRC 22168 / CBS 111 / JCM 3599 / NBRC 0793 / NRRL Y-1031 F-60-10)</name>
    <name type="common">Yeast</name>
    <name type="synonym">Pichia ciferrii</name>
    <dbReference type="NCBI Taxonomy" id="1206466"/>
    <lineage>
        <taxon>Eukaryota</taxon>
        <taxon>Fungi</taxon>
        <taxon>Dikarya</taxon>
        <taxon>Ascomycota</taxon>
        <taxon>Saccharomycotina</taxon>
        <taxon>Saccharomycetes</taxon>
        <taxon>Phaffomycetales</taxon>
        <taxon>Wickerhamomycetaceae</taxon>
        <taxon>Wickerhamomyces</taxon>
    </lineage>
</organism>
<evidence type="ECO:0000313" key="2">
    <source>
        <dbReference type="Proteomes" id="UP000009328"/>
    </source>
</evidence>
<dbReference type="InParanoid" id="K0KAH2"/>
<protein>
    <submittedName>
        <fullName evidence="1">Uncharacterized protein</fullName>
    </submittedName>
</protein>
<dbReference type="AlphaFoldDB" id="K0KAH2"/>
<name>K0KAH2_WICCF</name>
<accession>K0KAH2</accession>
<comment type="caution">
    <text evidence="1">The sequence shown here is derived from an EMBL/GenBank/DDBJ whole genome shotgun (WGS) entry which is preliminary data.</text>
</comment>
<keyword evidence="2" id="KW-1185">Reference proteome</keyword>
<sequence length="459" mass="53755">MLNKLPIEILHKIFYILDPKPFQHSPDHHFHYPSATLLPLAQVDHYLRNAIGPLLYSYISLVREYEMETQRSGLYERAYQRWNNIRYAKKFIKELEIPNTMPLSDLEDIKNQIESLTILDGNKYNIDTDEPLELNHLAIVLPNEVINVKNLKRLDLLIDSSTLNTLSSLQSFTSCQIQELNITTRNFPLLSKSHSFQKFLYSFQSSLKKLSYRYTQQRLPTSISFSYDDGDDDQISNNYEFTSVLNELQLTHLSIDLYFLSSRIFESVRTFISPGRNSFKKPLNFTIREPSLAGLLTTEELNRITEFCSNLSTYQIEKIIFAFGIQTEIPYHTSLSILQNLIKFSKNISSSNTSAQRQDPFEYLKQVGTHMIWSIIDDSLFMESSRTKDHPLLSYETNAHYSPSFRTLENFKVIKDDEVNKPIQLIRENSEIDYEFWSQENLSTILQKFSRYTRSSLWD</sequence>
<gene>
    <name evidence="1" type="ORF">BN7_1514</name>
</gene>
<dbReference type="Proteomes" id="UP000009328">
    <property type="component" value="Unassembled WGS sequence"/>
</dbReference>
<proteinExistence type="predicted"/>
<dbReference type="EMBL" id="CAIF01000031">
    <property type="protein sequence ID" value="CCH41975.1"/>
    <property type="molecule type" value="Genomic_DNA"/>
</dbReference>
<reference evidence="1 2" key="1">
    <citation type="journal article" date="2012" name="Eukaryot. Cell">
        <title>Draft genome sequence of Wickerhamomyces ciferrii NRRL Y-1031 F-60-10.</title>
        <authorList>
            <person name="Schneider J."/>
            <person name="Andrea H."/>
            <person name="Blom J."/>
            <person name="Jaenicke S."/>
            <person name="Ruckert C."/>
            <person name="Schorsch C."/>
            <person name="Szczepanowski R."/>
            <person name="Farwick M."/>
            <person name="Goesmann A."/>
            <person name="Puhler A."/>
            <person name="Schaffer S."/>
            <person name="Tauch A."/>
            <person name="Kohler T."/>
            <person name="Brinkrolf K."/>
        </authorList>
    </citation>
    <scope>NUCLEOTIDE SEQUENCE [LARGE SCALE GENOMIC DNA]</scope>
    <source>
        <strain evidence="2">ATCC 14091 / BCRC 22168 / CBS 111 / JCM 3599 / NBRC 0793 / NRRL Y-1031 F-60-10</strain>
    </source>
</reference>
<evidence type="ECO:0000313" key="1">
    <source>
        <dbReference type="EMBL" id="CCH41975.1"/>
    </source>
</evidence>
<dbReference type="HOGENOM" id="CLU_596120_0_0_1"/>